<name>Q65RZ3_MANSM</name>
<keyword evidence="2" id="KW-1185">Reference proteome</keyword>
<evidence type="ECO:0000313" key="1">
    <source>
        <dbReference type="EMBL" id="AAU38267.1"/>
    </source>
</evidence>
<dbReference type="EMBL" id="AE016827">
    <property type="protein sequence ID" value="AAU38267.1"/>
    <property type="molecule type" value="Genomic_DNA"/>
</dbReference>
<evidence type="ECO:0000313" key="2">
    <source>
        <dbReference type="Proteomes" id="UP000000607"/>
    </source>
</evidence>
<gene>
    <name evidence="1" type="ordered locus">MS1660</name>
</gene>
<dbReference type="Proteomes" id="UP000000607">
    <property type="component" value="Chromosome"/>
</dbReference>
<dbReference type="KEGG" id="msu:MS1660"/>
<accession>Q65RZ3</accession>
<reference evidence="1 2" key="1">
    <citation type="journal article" date="2004" name="Nat. Biotechnol.">
        <title>The genome sequence of the capnophilic rumen bacterium Mannheimia succiniciproducens.</title>
        <authorList>
            <person name="Hong S.H."/>
            <person name="Kim J.S."/>
            <person name="Lee S.Y."/>
            <person name="In Y.H."/>
            <person name="Choi S.S."/>
            <person name="Rih J.-K."/>
            <person name="Kim C.H."/>
            <person name="Jeong H."/>
            <person name="Hur C.G."/>
            <person name="Kim J.J."/>
        </authorList>
    </citation>
    <scope>NUCLEOTIDE SEQUENCE [LARGE SCALE GENOMIC DNA]</scope>
    <source>
        <strain evidence="2">KCTC 0769BP / MBEL55E</strain>
    </source>
</reference>
<sequence>MFNHINYFSIYCISKKSNLQLCYLSPRKNAGLNKSLLLPKLVGLAGCSGCVVGC</sequence>
<dbReference type="HOGENOM" id="CLU_3045088_0_0_6"/>
<dbReference type="AlphaFoldDB" id="Q65RZ3"/>
<organism evidence="1 2">
    <name type="scientific">Mannheimia succiniciproducens (strain KCTC 0769BP / MBEL55E)</name>
    <dbReference type="NCBI Taxonomy" id="221988"/>
    <lineage>
        <taxon>Bacteria</taxon>
        <taxon>Pseudomonadati</taxon>
        <taxon>Pseudomonadota</taxon>
        <taxon>Gammaproteobacteria</taxon>
        <taxon>Pasteurellales</taxon>
        <taxon>Pasteurellaceae</taxon>
        <taxon>Basfia</taxon>
    </lineage>
</organism>
<proteinExistence type="predicted"/>
<protein>
    <submittedName>
        <fullName evidence="1">Uncharacterized protein</fullName>
    </submittedName>
</protein>